<feature type="domain" description="RCK N-terminal" evidence="3">
    <location>
        <begin position="115"/>
        <end position="244"/>
    </location>
</feature>
<dbReference type="PANTHER" id="PTHR43833:SF9">
    <property type="entry name" value="POTASSIUM CHANNEL PROTEIN YUGO-RELATED"/>
    <property type="match status" value="1"/>
</dbReference>
<protein>
    <submittedName>
        <fullName evidence="4">Potassium channel protein</fullName>
    </submittedName>
</protein>
<dbReference type="EMBL" id="SOPW01000003">
    <property type="protein sequence ID" value="TFB24037.1"/>
    <property type="molecule type" value="Genomic_DNA"/>
</dbReference>
<proteinExistence type="predicted"/>
<dbReference type="Pfam" id="PF22614">
    <property type="entry name" value="Slo-like_RCK"/>
    <property type="match status" value="1"/>
</dbReference>
<accession>A0A4Y8ITB9</accession>
<dbReference type="OrthoDB" id="9785285at2"/>
<keyword evidence="2" id="KW-0472">Membrane</keyword>
<dbReference type="Proteomes" id="UP000297975">
    <property type="component" value="Unassembled WGS sequence"/>
</dbReference>
<evidence type="ECO:0000313" key="5">
    <source>
        <dbReference type="Proteomes" id="UP000297975"/>
    </source>
</evidence>
<keyword evidence="4" id="KW-0406">Ion transport</keyword>
<dbReference type="InterPro" id="IPR003148">
    <property type="entry name" value="RCK_N"/>
</dbReference>
<organism evidence="4 5">
    <name type="scientific">Filobacillus milosensis</name>
    <dbReference type="NCBI Taxonomy" id="94137"/>
    <lineage>
        <taxon>Bacteria</taxon>
        <taxon>Bacillati</taxon>
        <taxon>Bacillota</taxon>
        <taxon>Bacilli</taxon>
        <taxon>Bacillales</taxon>
        <taxon>Bacillaceae</taxon>
        <taxon>Filobacillus</taxon>
    </lineage>
</organism>
<dbReference type="GO" id="GO:0034220">
    <property type="term" value="P:monoatomic ion transmembrane transport"/>
    <property type="evidence" value="ECO:0007669"/>
    <property type="project" value="UniProtKB-KW"/>
</dbReference>
<evidence type="ECO:0000313" key="4">
    <source>
        <dbReference type="EMBL" id="TFB24037.1"/>
    </source>
</evidence>
<keyword evidence="2" id="KW-1133">Transmembrane helix</keyword>
<dbReference type="GO" id="GO:0006813">
    <property type="term" value="P:potassium ion transport"/>
    <property type="evidence" value="ECO:0007669"/>
    <property type="project" value="InterPro"/>
</dbReference>
<comment type="subcellular location">
    <subcellularLocation>
        <location evidence="1">Cell membrane</location>
        <topology evidence="1">Multi-pass membrane protein</topology>
    </subcellularLocation>
</comment>
<feature type="transmembrane region" description="Helical" evidence="2">
    <location>
        <begin position="73"/>
        <end position="95"/>
    </location>
</feature>
<dbReference type="PANTHER" id="PTHR43833">
    <property type="entry name" value="POTASSIUM CHANNEL PROTEIN 2-RELATED-RELATED"/>
    <property type="match status" value="1"/>
</dbReference>
<keyword evidence="5" id="KW-1185">Reference proteome</keyword>
<dbReference type="Gene3D" id="3.40.50.720">
    <property type="entry name" value="NAD(P)-binding Rossmann-like Domain"/>
    <property type="match status" value="1"/>
</dbReference>
<feature type="transmembrane region" description="Helical" evidence="2">
    <location>
        <begin position="17"/>
        <end position="37"/>
    </location>
</feature>
<dbReference type="InterPro" id="IPR013099">
    <property type="entry name" value="K_chnl_dom"/>
</dbReference>
<comment type="caution">
    <text evidence="4">The sequence shown here is derived from an EMBL/GenBank/DDBJ whole genome shotgun (WGS) entry which is preliminary data.</text>
</comment>
<keyword evidence="4" id="KW-0813">Transport</keyword>
<dbReference type="PROSITE" id="PS51201">
    <property type="entry name" value="RCK_N"/>
    <property type="match status" value="1"/>
</dbReference>
<reference evidence="4 5" key="1">
    <citation type="submission" date="2019-03" db="EMBL/GenBank/DDBJ databases">
        <authorList>
            <person name="He R.-H."/>
        </authorList>
    </citation>
    <scope>NUCLEOTIDE SEQUENCE [LARGE SCALE GENOMIC DNA]</scope>
    <source>
        <strain evidence="5">SH 714</strain>
    </source>
</reference>
<keyword evidence="4" id="KW-0407">Ion channel</keyword>
<evidence type="ECO:0000259" key="3">
    <source>
        <dbReference type="PROSITE" id="PS51201"/>
    </source>
</evidence>
<keyword evidence="2" id="KW-0812">Transmembrane</keyword>
<dbReference type="InterPro" id="IPR050721">
    <property type="entry name" value="Trk_Ktr_HKT_K-transport"/>
</dbReference>
<dbReference type="Gene3D" id="1.10.287.70">
    <property type="match status" value="1"/>
</dbReference>
<evidence type="ECO:0000256" key="1">
    <source>
        <dbReference type="ARBA" id="ARBA00004651"/>
    </source>
</evidence>
<gene>
    <name evidence="4" type="ORF">E3U55_04285</name>
</gene>
<evidence type="ECO:0000256" key="2">
    <source>
        <dbReference type="SAM" id="Phobius"/>
    </source>
</evidence>
<dbReference type="RefSeq" id="WP_134339095.1">
    <property type="nucleotide sequence ID" value="NZ_SOPW01000003.1"/>
</dbReference>
<dbReference type="Pfam" id="PF07885">
    <property type="entry name" value="Ion_trans_2"/>
    <property type="match status" value="1"/>
</dbReference>
<dbReference type="SUPFAM" id="SSF51735">
    <property type="entry name" value="NAD(P)-binding Rossmann-fold domains"/>
    <property type="match status" value="1"/>
</dbReference>
<dbReference type="InterPro" id="IPR036291">
    <property type="entry name" value="NAD(P)-bd_dom_sf"/>
</dbReference>
<dbReference type="SUPFAM" id="SSF81324">
    <property type="entry name" value="Voltage-gated potassium channels"/>
    <property type="match status" value="1"/>
</dbReference>
<name>A0A4Y8ITB9_9BACI</name>
<sequence>MIFKLLRSKIHKVDNKFIYTVLLLLFILLSSYFIRLIEPETFESYFTSLWWVMTTVTTVGYGDISPVTLAGQIFAMLVVYIVGIGLMGVVIGYIVDGIHEYRRKKEEGKLTFKGSNHYVIINYTKRSKETLEELLKLNENEIVLIDDSLDKIPFKHDRVHFVKGNPALSDTLHQANIVQCHSVLIFASDDVSNYSLADGQTLLIATSIEGLGREENFDVYTIAEIMYEKHISAFKHSKVDEFVTPLQTSAHLIAKSATYNGASELFRQLTSSNYGHDIYSIKKHPSWNTYRDAYNRLLDYGATLLSEGEHLGLAKYADHNIPENAELLIICDEDTYEKIQRDRIV</sequence>
<dbReference type="GO" id="GO:0005886">
    <property type="term" value="C:plasma membrane"/>
    <property type="evidence" value="ECO:0007669"/>
    <property type="project" value="UniProtKB-SubCell"/>
</dbReference>
<dbReference type="AlphaFoldDB" id="A0A4Y8ITB9"/>